<gene>
    <name evidence="2" type="ORF">RM540_02515</name>
</gene>
<dbReference type="InterPro" id="IPR038636">
    <property type="entry name" value="Wzi_sf"/>
</dbReference>
<feature type="signal peptide" evidence="1">
    <location>
        <begin position="1"/>
        <end position="27"/>
    </location>
</feature>
<evidence type="ECO:0000313" key="3">
    <source>
        <dbReference type="Proteomes" id="UP001267426"/>
    </source>
</evidence>
<reference evidence="2 3" key="1">
    <citation type="submission" date="2023-09" db="EMBL/GenBank/DDBJ databases">
        <authorList>
            <person name="Rey-Velasco X."/>
        </authorList>
    </citation>
    <scope>NUCLEOTIDE SEQUENCE [LARGE SCALE GENOMIC DNA]</scope>
    <source>
        <strain evidence="2 3">F394</strain>
    </source>
</reference>
<dbReference type="RefSeq" id="WP_311661828.1">
    <property type="nucleotide sequence ID" value="NZ_JAVRHT010000003.1"/>
</dbReference>
<keyword evidence="3" id="KW-1185">Reference proteome</keyword>
<dbReference type="Proteomes" id="UP001267426">
    <property type="component" value="Unassembled WGS sequence"/>
</dbReference>
<keyword evidence="1" id="KW-0732">Signal</keyword>
<comment type="caution">
    <text evidence="2">The sequence shown here is derived from an EMBL/GenBank/DDBJ whole genome shotgun (WGS) entry which is preliminary data.</text>
</comment>
<proteinExistence type="predicted"/>
<dbReference type="Gene3D" id="2.40.160.130">
    <property type="entry name" value="Capsule assembly protein Wzi"/>
    <property type="match status" value="1"/>
</dbReference>
<dbReference type="EMBL" id="JAVRHT010000003">
    <property type="protein sequence ID" value="MDT0630609.1"/>
    <property type="molecule type" value="Genomic_DNA"/>
</dbReference>
<accession>A0ABU3BMU1</accession>
<sequence length="559" mass="60492">MLPIPLARLRPALALVLALLAAGPVRAQREGLLDVGSPLSDLLERQAAAGHLGTSVGLLPISAAEGAVLLDTLAARALRGEVALSRADAELLARYQGRSPATAFGRRAPLGLYADGVSPVSYQGDGYAFEASPLLYLAAGPTRRTAVAGRDGSGLVYQNSRGLRVAGHLGRLFFESRALENQRRPALLDYSVPRRTTPRLGFVKLSGGDTYDYFSAEGVVGYRDRFVEARFGRTRNRWGPGQGTLFLSDYAAPYDHLQLRASAGPVRYASTFARFTTPDRSAIGGDGVLPSKYGAFHQLTLTVGRVELEAFEAVVFHDDTLNGNRSGFEIGYLNPVIFYRSVESELGSGDNALIGLGGAVRPVDGVQAYGQVLIDEFVARTFFEDAWTNKWGLLAGVHAVDLVPGLEARAEYARLRPYLYGHRTEASAYVHYNDVLGHPAGPNASDAAVFLRYRPSAAVTAALNVARTRRGRDPDSVYVGADPRVPYTNRVSDVAPTLDGVAQTEWLVEARLGYEVLPRLVVEGAAVYQSLDDAERGRDRALTGLLQLRWGLPFRSERF</sequence>
<feature type="chain" id="PRO_5046235963" description="Capsule assembly protein Wzi" evidence="1">
    <location>
        <begin position="28"/>
        <end position="559"/>
    </location>
</feature>
<organism evidence="2 3">
    <name type="scientific">Rubrivirga litoralis</name>
    <dbReference type="NCBI Taxonomy" id="3075598"/>
    <lineage>
        <taxon>Bacteria</taxon>
        <taxon>Pseudomonadati</taxon>
        <taxon>Rhodothermota</taxon>
        <taxon>Rhodothermia</taxon>
        <taxon>Rhodothermales</taxon>
        <taxon>Rubricoccaceae</taxon>
        <taxon>Rubrivirga</taxon>
    </lineage>
</organism>
<protein>
    <recommendedName>
        <fullName evidence="4">Capsule assembly protein Wzi</fullName>
    </recommendedName>
</protein>
<evidence type="ECO:0008006" key="4">
    <source>
        <dbReference type="Google" id="ProtNLM"/>
    </source>
</evidence>
<evidence type="ECO:0000256" key="1">
    <source>
        <dbReference type="SAM" id="SignalP"/>
    </source>
</evidence>
<evidence type="ECO:0000313" key="2">
    <source>
        <dbReference type="EMBL" id="MDT0630609.1"/>
    </source>
</evidence>
<name>A0ABU3BMU1_9BACT</name>